<dbReference type="SUPFAM" id="SSF52374">
    <property type="entry name" value="Nucleotidylyl transferase"/>
    <property type="match status" value="1"/>
</dbReference>
<sequence>MLNPVIFINDPVKKDYSEFILSILPQFSNCFQLDIVILSPISTSNDLNFILCKYYQLVRNYIESNLDLFDYRFEINILFNLSHEKLLKLIENSWNKGYIIDNEVNIIRNLPISLIKSTNISLPNETSSSPSSSIISKNNKNYQEFNICAVGGTFDHLHDGHKILLSMSLFLTFSKLIIGITGSSLLLNKKFNQVLQSFNIRKSSVLNFIQLIHPLISGGKLIEFYEINDICGPTGYISNIDSLIISEETTSGGVFVNKYRKDHGFKQLDITSIKVIGDDQSNSDNSWKGKLSSTDIRQREYNRLHINN</sequence>
<dbReference type="KEGG" id="ctp:CTRG_02091"/>
<dbReference type="Proteomes" id="UP000002037">
    <property type="component" value="Unassembled WGS sequence"/>
</dbReference>
<feature type="domain" description="Cytidyltransferase-like" evidence="1">
    <location>
        <begin position="150"/>
        <end position="299"/>
    </location>
</feature>
<name>C5M5B3_CANTT</name>
<dbReference type="eggNOG" id="KOG3351">
    <property type="taxonomic scope" value="Eukaryota"/>
</dbReference>
<proteinExistence type="predicted"/>
<evidence type="ECO:0000313" key="2">
    <source>
        <dbReference type="EMBL" id="EER35229.1"/>
    </source>
</evidence>
<reference evidence="2 3" key="1">
    <citation type="journal article" date="2009" name="Nature">
        <title>Evolution of pathogenicity and sexual reproduction in eight Candida genomes.</title>
        <authorList>
            <person name="Butler G."/>
            <person name="Rasmussen M.D."/>
            <person name="Lin M.F."/>
            <person name="Santos M.A."/>
            <person name="Sakthikumar S."/>
            <person name="Munro C.A."/>
            <person name="Rheinbay E."/>
            <person name="Grabherr M."/>
            <person name="Forche A."/>
            <person name="Reedy J.L."/>
            <person name="Agrafioti I."/>
            <person name="Arnaud M.B."/>
            <person name="Bates S."/>
            <person name="Brown A.J."/>
            <person name="Brunke S."/>
            <person name="Costanzo M.C."/>
            <person name="Fitzpatrick D.A."/>
            <person name="de Groot P.W."/>
            <person name="Harris D."/>
            <person name="Hoyer L.L."/>
            <person name="Hube B."/>
            <person name="Klis F.M."/>
            <person name="Kodira C."/>
            <person name="Lennard N."/>
            <person name="Logue M.E."/>
            <person name="Martin R."/>
            <person name="Neiman A.M."/>
            <person name="Nikolaou E."/>
            <person name="Quail M.A."/>
            <person name="Quinn J."/>
            <person name="Santos M.C."/>
            <person name="Schmitzberger F.F."/>
            <person name="Sherlock G."/>
            <person name="Shah P."/>
            <person name="Silverstein K.A."/>
            <person name="Skrzypek M.S."/>
            <person name="Soll D."/>
            <person name="Staggs R."/>
            <person name="Stansfield I."/>
            <person name="Stumpf M.P."/>
            <person name="Sudbery P.E."/>
            <person name="Srikantha T."/>
            <person name="Zeng Q."/>
            <person name="Berman J."/>
            <person name="Berriman M."/>
            <person name="Heitman J."/>
            <person name="Gow N.A."/>
            <person name="Lorenz M.C."/>
            <person name="Birren B.W."/>
            <person name="Kellis M."/>
            <person name="Cuomo C.A."/>
        </authorList>
    </citation>
    <scope>NUCLEOTIDE SEQUENCE [LARGE SCALE GENOMIC DNA]</scope>
    <source>
        <strain evidence="3">ATCC MYA-3404 / T1</strain>
    </source>
</reference>
<dbReference type="RefSeq" id="XP_002547784.1">
    <property type="nucleotide sequence ID" value="XM_002547738.1"/>
</dbReference>
<dbReference type="EMBL" id="GG692396">
    <property type="protein sequence ID" value="EER35229.1"/>
    <property type="molecule type" value="Genomic_DNA"/>
</dbReference>
<accession>C5M5B3</accession>
<protein>
    <recommendedName>
        <fullName evidence="1">Cytidyltransferase-like domain-containing protein</fullName>
    </recommendedName>
</protein>
<dbReference type="InterPro" id="IPR014729">
    <property type="entry name" value="Rossmann-like_a/b/a_fold"/>
</dbReference>
<dbReference type="Pfam" id="PF01467">
    <property type="entry name" value="CTP_transf_like"/>
    <property type="match status" value="1"/>
</dbReference>
<keyword evidence="3" id="KW-1185">Reference proteome</keyword>
<dbReference type="GO" id="GO:0004140">
    <property type="term" value="F:dephospho-CoA kinase activity"/>
    <property type="evidence" value="ECO:0007669"/>
    <property type="project" value="TreeGrafter"/>
</dbReference>
<gene>
    <name evidence="2" type="ORF">CTRG_02091</name>
</gene>
<dbReference type="OrthoDB" id="330671at2759"/>
<dbReference type="VEuPathDB" id="FungiDB:CTRG_02091"/>
<dbReference type="PANTHER" id="PTHR10695">
    <property type="entry name" value="DEPHOSPHO-COA KINASE-RELATED"/>
    <property type="match status" value="1"/>
</dbReference>
<evidence type="ECO:0000259" key="1">
    <source>
        <dbReference type="Pfam" id="PF01467"/>
    </source>
</evidence>
<dbReference type="STRING" id="294747.C5M5B3"/>
<organism evidence="2 3">
    <name type="scientific">Candida tropicalis (strain ATCC MYA-3404 / T1)</name>
    <name type="common">Yeast</name>
    <dbReference type="NCBI Taxonomy" id="294747"/>
    <lineage>
        <taxon>Eukaryota</taxon>
        <taxon>Fungi</taxon>
        <taxon>Dikarya</taxon>
        <taxon>Ascomycota</taxon>
        <taxon>Saccharomycotina</taxon>
        <taxon>Pichiomycetes</taxon>
        <taxon>Debaryomycetaceae</taxon>
        <taxon>Candida/Lodderomyces clade</taxon>
        <taxon>Candida</taxon>
    </lineage>
</organism>
<dbReference type="Gene3D" id="3.40.50.620">
    <property type="entry name" value="HUPs"/>
    <property type="match status" value="1"/>
</dbReference>
<evidence type="ECO:0000313" key="3">
    <source>
        <dbReference type="Proteomes" id="UP000002037"/>
    </source>
</evidence>
<dbReference type="PANTHER" id="PTHR10695:SF46">
    <property type="entry name" value="BIFUNCTIONAL COENZYME A SYNTHASE-RELATED"/>
    <property type="match status" value="1"/>
</dbReference>
<dbReference type="GO" id="GO:0015937">
    <property type="term" value="P:coenzyme A biosynthetic process"/>
    <property type="evidence" value="ECO:0007669"/>
    <property type="project" value="TreeGrafter"/>
</dbReference>
<dbReference type="HOGENOM" id="CLU_035272_0_1_1"/>
<dbReference type="AlphaFoldDB" id="C5M5B3"/>
<dbReference type="InterPro" id="IPR004821">
    <property type="entry name" value="Cyt_trans-like"/>
</dbReference>
<dbReference type="GeneID" id="8297188"/>